<dbReference type="SUPFAM" id="SSF48452">
    <property type="entry name" value="TPR-like"/>
    <property type="match status" value="1"/>
</dbReference>
<dbReference type="InterPro" id="IPR011990">
    <property type="entry name" value="TPR-like_helical_dom_sf"/>
</dbReference>
<accession>A0A937FCW2</accession>
<dbReference type="EMBL" id="JAESIY010000019">
    <property type="protein sequence ID" value="MBL3658889.1"/>
    <property type="molecule type" value="Genomic_DNA"/>
</dbReference>
<proteinExistence type="predicted"/>
<organism evidence="1 2">
    <name type="scientific">Fulvivirga sediminis</name>
    <dbReference type="NCBI Taxonomy" id="2803949"/>
    <lineage>
        <taxon>Bacteria</taxon>
        <taxon>Pseudomonadati</taxon>
        <taxon>Bacteroidota</taxon>
        <taxon>Cytophagia</taxon>
        <taxon>Cytophagales</taxon>
        <taxon>Fulvivirgaceae</taxon>
        <taxon>Fulvivirga</taxon>
    </lineage>
</organism>
<dbReference type="RefSeq" id="WP_202246683.1">
    <property type="nucleotide sequence ID" value="NZ_JAESIY010000019.1"/>
</dbReference>
<evidence type="ECO:0000313" key="2">
    <source>
        <dbReference type="Proteomes" id="UP000659388"/>
    </source>
</evidence>
<reference evidence="1" key="1">
    <citation type="submission" date="2021-01" db="EMBL/GenBank/DDBJ databases">
        <title>Fulvivirga kasyanovii gen. nov., sp nov., a novel member of the phylum Bacteroidetes isolated from seawater in a mussel farm.</title>
        <authorList>
            <person name="Zhao L.-H."/>
            <person name="Wang Z.-J."/>
        </authorList>
    </citation>
    <scope>NUCLEOTIDE SEQUENCE</scope>
    <source>
        <strain evidence="1">2943</strain>
    </source>
</reference>
<evidence type="ECO:0000313" key="1">
    <source>
        <dbReference type="EMBL" id="MBL3658889.1"/>
    </source>
</evidence>
<gene>
    <name evidence="1" type="ORF">JL102_22260</name>
</gene>
<keyword evidence="2" id="KW-1185">Reference proteome</keyword>
<protein>
    <recommendedName>
        <fullName evidence="3">Tetratricopeptide repeat protein</fullName>
    </recommendedName>
</protein>
<name>A0A937FCW2_9BACT</name>
<sequence length="173" mass="20037">MKETLSKVEIEQLGNRIKQQDTIMVNDGKLNIKKLIEKGEAVEASVPTDMGWKHTTAYDYDETVGDLYVHISGNDLSGYRKTIEEKQIDFRKYNDIAYYLEQSGAYVEAENILNIIIDKYPERTVAYINLGDAYWGLGKKEEAREAYYSYIHKMKEAGKESKIPTRVHDRLQE</sequence>
<dbReference type="Proteomes" id="UP000659388">
    <property type="component" value="Unassembled WGS sequence"/>
</dbReference>
<dbReference type="Gene3D" id="1.25.40.10">
    <property type="entry name" value="Tetratricopeptide repeat domain"/>
    <property type="match status" value="1"/>
</dbReference>
<dbReference type="AlphaFoldDB" id="A0A937FCW2"/>
<evidence type="ECO:0008006" key="3">
    <source>
        <dbReference type="Google" id="ProtNLM"/>
    </source>
</evidence>
<comment type="caution">
    <text evidence="1">The sequence shown here is derived from an EMBL/GenBank/DDBJ whole genome shotgun (WGS) entry which is preliminary data.</text>
</comment>